<protein>
    <submittedName>
        <fullName evidence="7">Aldehyde dehydrogenase</fullName>
    </submittedName>
</protein>
<dbReference type="InterPro" id="IPR015590">
    <property type="entry name" value="Aldehyde_DH_dom"/>
</dbReference>
<dbReference type="EMBL" id="PSZC01000033">
    <property type="protein sequence ID" value="PPJ33932.1"/>
    <property type="molecule type" value="Genomic_DNA"/>
</dbReference>
<name>A0A2S6AGM4_9NOCA</name>
<dbReference type="CDD" id="cd07089">
    <property type="entry name" value="ALDH_CddD-AldA-like"/>
    <property type="match status" value="1"/>
</dbReference>
<dbReference type="OrthoDB" id="6882680at2"/>
<dbReference type="Gene3D" id="3.40.605.10">
    <property type="entry name" value="Aldehyde Dehydrogenase, Chain A, domain 1"/>
    <property type="match status" value="1"/>
</dbReference>
<proteinExistence type="inferred from homology"/>
<dbReference type="RefSeq" id="WP_104378944.1">
    <property type="nucleotide sequence ID" value="NZ_PSZC01000033.1"/>
</dbReference>
<dbReference type="AlphaFoldDB" id="A0A2S6AGM4"/>
<evidence type="ECO:0000256" key="3">
    <source>
        <dbReference type="PROSITE-ProRule" id="PRU10007"/>
    </source>
</evidence>
<dbReference type="InterPro" id="IPR016162">
    <property type="entry name" value="Ald_DH_N"/>
</dbReference>
<keyword evidence="2 4" id="KW-0560">Oxidoreductase</keyword>
<dbReference type="FunFam" id="3.40.605.10:FF:000007">
    <property type="entry name" value="NAD/NADP-dependent betaine aldehyde dehydrogenase"/>
    <property type="match status" value="1"/>
</dbReference>
<dbReference type="InterPro" id="IPR016161">
    <property type="entry name" value="Ald_DH/histidinol_DH"/>
</dbReference>
<dbReference type="PANTHER" id="PTHR42804">
    <property type="entry name" value="ALDEHYDE DEHYDROGENASE"/>
    <property type="match status" value="1"/>
</dbReference>
<dbReference type="Gene3D" id="3.40.309.10">
    <property type="entry name" value="Aldehyde Dehydrogenase, Chain A, domain 2"/>
    <property type="match status" value="1"/>
</dbReference>
<dbReference type="PROSITE" id="PS00687">
    <property type="entry name" value="ALDEHYDE_DEHYDR_GLU"/>
    <property type="match status" value="1"/>
</dbReference>
<evidence type="ECO:0000313" key="7">
    <source>
        <dbReference type="EMBL" id="PPJ33932.1"/>
    </source>
</evidence>
<organism evidence="7 8">
    <name type="scientific">Nocardia nova</name>
    <dbReference type="NCBI Taxonomy" id="37330"/>
    <lineage>
        <taxon>Bacteria</taxon>
        <taxon>Bacillati</taxon>
        <taxon>Actinomycetota</taxon>
        <taxon>Actinomycetes</taxon>
        <taxon>Mycobacteriales</taxon>
        <taxon>Nocardiaceae</taxon>
        <taxon>Nocardia</taxon>
    </lineage>
</organism>
<evidence type="ECO:0000256" key="1">
    <source>
        <dbReference type="ARBA" id="ARBA00009986"/>
    </source>
</evidence>
<reference evidence="7 8" key="1">
    <citation type="submission" date="2018-02" db="EMBL/GenBank/DDBJ databases">
        <title>8 Nocardia nova and 1 Nocardia cyriacigeorgica strain used for evolution to TMP-SMX.</title>
        <authorList>
            <person name="Mehta H."/>
            <person name="Weng J."/>
            <person name="Shamoo Y."/>
        </authorList>
    </citation>
    <scope>NUCLEOTIDE SEQUENCE [LARGE SCALE GENOMIC DNA]</scope>
    <source>
        <strain evidence="7 8">MDA3139</strain>
    </source>
</reference>
<dbReference type="InterPro" id="IPR016163">
    <property type="entry name" value="Ald_DH_C"/>
</dbReference>
<feature type="active site" evidence="3">
    <location>
        <position position="266"/>
    </location>
</feature>
<dbReference type="PANTHER" id="PTHR42804:SF1">
    <property type="entry name" value="ALDEHYDE DEHYDROGENASE-RELATED"/>
    <property type="match status" value="1"/>
</dbReference>
<evidence type="ECO:0000256" key="5">
    <source>
        <dbReference type="SAM" id="Coils"/>
    </source>
</evidence>
<evidence type="ECO:0000313" key="8">
    <source>
        <dbReference type="Proteomes" id="UP000239874"/>
    </source>
</evidence>
<evidence type="ECO:0000256" key="4">
    <source>
        <dbReference type="RuleBase" id="RU003345"/>
    </source>
</evidence>
<comment type="similarity">
    <text evidence="1 4">Belongs to the aldehyde dehydrogenase family.</text>
</comment>
<sequence>MTAPTTSETARGEARMLIDGVLAEAVSGARFDNINPATEEVLGDTADAGRPDMELAIAAARRAFDEGRWARDREFRKHCLQQLNEALQEEKEEFRAELVSEAGAPVSITQVAQLDWPLADGVSYPAELIAKFEWERSLPDTDLFGLVNHRRVVKEPIGVVGAILPWNFPIEVALNKIGPALAAGNTMVLKPAPDTPWGATRIGRLVAERTDIPAGVFNVVTTSDNSVAEQLLIDPRVDMVSFTGSTAVGKRVLELSAPTLKRTFLELGGKNAMIVLDDADFASVIPQSMIACMHAGQGCGLPSRLLVPRNRYAEAVEIATATFAGIPYGDPTDPATFCGPLINARQRERVLDYIRKGRDEGARVTTGGARPEHLPKGYYVQPTVFADVENTMTIAREEIFGPVLVVIPFEDDRDAIRIANDSPYGLTGFIWSGDQERADAMTQAIRSGIVSVNGAMFYGADAPYGGYKQSGLGRQNGREGFEQYLQTKVIAAPAG</sequence>
<evidence type="ECO:0000256" key="2">
    <source>
        <dbReference type="ARBA" id="ARBA00023002"/>
    </source>
</evidence>
<dbReference type="SUPFAM" id="SSF53720">
    <property type="entry name" value="ALDH-like"/>
    <property type="match status" value="1"/>
</dbReference>
<feature type="domain" description="Aldehyde dehydrogenase" evidence="6">
    <location>
        <begin position="29"/>
        <end position="490"/>
    </location>
</feature>
<gene>
    <name evidence="7" type="ORF">C5E45_30870</name>
</gene>
<dbReference type="Proteomes" id="UP000239874">
    <property type="component" value="Unassembled WGS sequence"/>
</dbReference>
<evidence type="ECO:0000259" key="6">
    <source>
        <dbReference type="Pfam" id="PF00171"/>
    </source>
</evidence>
<dbReference type="InterPro" id="IPR029510">
    <property type="entry name" value="Ald_DH_CS_GLU"/>
</dbReference>
<dbReference type="Pfam" id="PF00171">
    <property type="entry name" value="Aldedh"/>
    <property type="match status" value="1"/>
</dbReference>
<feature type="coiled-coil region" evidence="5">
    <location>
        <begin position="77"/>
        <end position="104"/>
    </location>
</feature>
<keyword evidence="5" id="KW-0175">Coiled coil</keyword>
<comment type="caution">
    <text evidence="7">The sequence shown here is derived from an EMBL/GenBank/DDBJ whole genome shotgun (WGS) entry which is preliminary data.</text>
</comment>
<accession>A0A2S6AGM4</accession>
<dbReference type="GO" id="GO:0016620">
    <property type="term" value="F:oxidoreductase activity, acting on the aldehyde or oxo group of donors, NAD or NADP as acceptor"/>
    <property type="evidence" value="ECO:0007669"/>
    <property type="project" value="InterPro"/>
</dbReference>